<gene>
    <name evidence="6" type="ORF">OW763_06560</name>
</gene>
<name>A0ABT4CYE6_9CLOT</name>
<keyword evidence="2 4" id="KW-0032">Aminotransferase</keyword>
<dbReference type="InterPro" id="IPR004838">
    <property type="entry name" value="NHTrfase_class1_PyrdxlP-BS"/>
</dbReference>
<evidence type="ECO:0000259" key="5">
    <source>
        <dbReference type="Pfam" id="PF00155"/>
    </source>
</evidence>
<dbReference type="PROSITE" id="PS00105">
    <property type="entry name" value="AA_TRANSFER_CLASS_1"/>
    <property type="match status" value="1"/>
</dbReference>
<dbReference type="GO" id="GO:0008483">
    <property type="term" value="F:transaminase activity"/>
    <property type="evidence" value="ECO:0007669"/>
    <property type="project" value="UniProtKB-KW"/>
</dbReference>
<dbReference type="CDD" id="cd00609">
    <property type="entry name" value="AAT_like"/>
    <property type="match status" value="1"/>
</dbReference>
<dbReference type="InterPro" id="IPR015421">
    <property type="entry name" value="PyrdxlP-dep_Trfase_major"/>
</dbReference>
<sequence length="383" mass="44468">MKTNNRLLKVSEYHFKTINDIKNKLKAKNIKITDLSIGDPDLSVDKSIIDELVYSLNYSDFNKYPPYDGIKELKLKIIEYYRQIYFVNLELDEVIILIGSKEGISNLIPAVCDIGDYIIIPNPRYPVYEMCANLWGNNPYKINLREKDDYLLNLKDIPNEIAKKSKLMIINYPNNPTGAVANSQYYKELIKYCNKKEIILCNDGAYNEIIKENKNPISILQYDNEKTSVEFGSFSKTYNMTGFRIGYAVGNKKVLNSLLKIKSNIDSGQFKPIQCAAIKALELNRKYVNNIRKVYNQRRKAVEKILSDKKINFYKTNGTFYIWCKVPENYTTDEFCEELLYNYGIIVTPGYAFGKLDNNYFRISLTVDEKTICESLNKLKVYN</sequence>
<feature type="domain" description="Aminotransferase class I/classII large" evidence="5">
    <location>
        <begin position="31"/>
        <end position="377"/>
    </location>
</feature>
<dbReference type="InterPro" id="IPR050881">
    <property type="entry name" value="LL-DAP_aminotransferase"/>
</dbReference>
<dbReference type="RefSeq" id="WP_268040282.1">
    <property type="nucleotide sequence ID" value="NZ_JAPQER010000002.1"/>
</dbReference>
<keyword evidence="7" id="KW-1185">Reference proteome</keyword>
<proteinExistence type="inferred from homology"/>
<evidence type="ECO:0000256" key="2">
    <source>
        <dbReference type="ARBA" id="ARBA00022576"/>
    </source>
</evidence>
<comment type="cofactor">
    <cofactor evidence="1 4">
        <name>pyridoxal 5'-phosphate</name>
        <dbReference type="ChEBI" id="CHEBI:597326"/>
    </cofactor>
</comment>
<organism evidence="6 7">
    <name type="scientific">Clostridium aestuarii</name>
    <dbReference type="NCBI Taxonomy" id="338193"/>
    <lineage>
        <taxon>Bacteria</taxon>
        <taxon>Bacillati</taxon>
        <taxon>Bacillota</taxon>
        <taxon>Clostridia</taxon>
        <taxon>Eubacteriales</taxon>
        <taxon>Clostridiaceae</taxon>
        <taxon>Clostridium</taxon>
    </lineage>
</organism>
<accession>A0ABT4CYE6</accession>
<evidence type="ECO:0000313" key="7">
    <source>
        <dbReference type="Proteomes" id="UP001078443"/>
    </source>
</evidence>
<evidence type="ECO:0000256" key="3">
    <source>
        <dbReference type="ARBA" id="ARBA00022679"/>
    </source>
</evidence>
<dbReference type="SUPFAM" id="SSF53383">
    <property type="entry name" value="PLP-dependent transferases"/>
    <property type="match status" value="1"/>
</dbReference>
<evidence type="ECO:0000313" key="6">
    <source>
        <dbReference type="EMBL" id="MCY6484011.1"/>
    </source>
</evidence>
<dbReference type="InterPro" id="IPR015424">
    <property type="entry name" value="PyrdxlP-dep_Trfase"/>
</dbReference>
<reference evidence="6" key="1">
    <citation type="submission" date="2022-12" db="EMBL/GenBank/DDBJ databases">
        <authorList>
            <person name="Wang J."/>
        </authorList>
    </citation>
    <scope>NUCLEOTIDE SEQUENCE</scope>
    <source>
        <strain evidence="6">HY-45-18</strain>
    </source>
</reference>
<evidence type="ECO:0000256" key="1">
    <source>
        <dbReference type="ARBA" id="ARBA00001933"/>
    </source>
</evidence>
<dbReference type="PANTHER" id="PTHR42832:SF3">
    <property type="entry name" value="L-GLUTAMINE--4-(METHYLSULFANYL)-2-OXOBUTANOATE AMINOTRANSFERASE"/>
    <property type="match status" value="1"/>
</dbReference>
<dbReference type="PANTHER" id="PTHR42832">
    <property type="entry name" value="AMINO ACID AMINOTRANSFERASE"/>
    <property type="match status" value="1"/>
</dbReference>
<dbReference type="InterPro" id="IPR015422">
    <property type="entry name" value="PyrdxlP-dep_Trfase_small"/>
</dbReference>
<dbReference type="EMBL" id="JAPQER010000002">
    <property type="protein sequence ID" value="MCY6484011.1"/>
    <property type="molecule type" value="Genomic_DNA"/>
</dbReference>
<protein>
    <recommendedName>
        <fullName evidence="4">Aminotransferase</fullName>
        <ecNumber evidence="4">2.6.1.-</ecNumber>
    </recommendedName>
</protein>
<comment type="caution">
    <text evidence="6">The sequence shown here is derived from an EMBL/GenBank/DDBJ whole genome shotgun (WGS) entry which is preliminary data.</text>
</comment>
<dbReference type="InterPro" id="IPR004839">
    <property type="entry name" value="Aminotransferase_I/II_large"/>
</dbReference>
<evidence type="ECO:0000256" key="4">
    <source>
        <dbReference type="RuleBase" id="RU000481"/>
    </source>
</evidence>
<comment type="similarity">
    <text evidence="4">Belongs to the class-I pyridoxal-phosphate-dependent aminotransferase family.</text>
</comment>
<dbReference type="Proteomes" id="UP001078443">
    <property type="component" value="Unassembled WGS sequence"/>
</dbReference>
<dbReference type="Gene3D" id="3.90.1150.10">
    <property type="entry name" value="Aspartate Aminotransferase, domain 1"/>
    <property type="match status" value="1"/>
</dbReference>
<keyword evidence="3 4" id="KW-0808">Transferase</keyword>
<dbReference type="Gene3D" id="3.40.640.10">
    <property type="entry name" value="Type I PLP-dependent aspartate aminotransferase-like (Major domain)"/>
    <property type="match status" value="1"/>
</dbReference>
<dbReference type="Pfam" id="PF00155">
    <property type="entry name" value="Aminotran_1_2"/>
    <property type="match status" value="1"/>
</dbReference>
<dbReference type="EC" id="2.6.1.-" evidence="4"/>